<evidence type="ECO:0000256" key="1">
    <source>
        <dbReference type="ARBA" id="ARBA00022676"/>
    </source>
</evidence>
<feature type="transmembrane region" description="Helical" evidence="3">
    <location>
        <begin position="1419"/>
        <end position="1442"/>
    </location>
</feature>
<keyword evidence="2" id="KW-0808">Transferase</keyword>
<sequence length="1451" mass="162130">MGFMKLVLWLTAIWTTLSLSNAFELKDTFREPKNILFGNVGGGSSHINWVLSILEELANRGHNITFVTHDEKKHPRFHTISLGLDDVDLSIVGNKLRYINNAAFFKEMYGTIHNNYDQKMNAYKNIHENTAIDVALCDHFAVPCIDITKNVNVPLIITTALAISKDASAPYINNFLESNASTTSGMNFITRMVSKIIRPLSIVMEIQSSIKTMKQTKSKLGWLPLEGMPAFEDDWKDSLKLVNNLFGFEPARPLGPLVEFIGPIMNNNYPNLTIPIETFLNNHKRVAYIAFGQSVKIQKSDIKLILTAVLDAMESNVLDGFIWATRNSIDQFPLEIVSLAGKIYPLSSLFNNGNSNSLFLNWAPQMAILSHHATRIFVSHGGLGSLHEAMYAGVPTALYPFYGDQPSNSYMISSQNLGVQLSHDMNQSTASELIKKVSIDLDDEYKNNVNRFKAMVQIHSKHGILRGADLVEEVIFTNINGLLPHRYEVSRTMSFIESQNIDLLDDQLKFAKNHPSIKTKSVGAAVSDEQRRKVTKIISNGFSAEGMKAIIEMNVATFPSDYLEIKEYIVKDKIDLVVCDSVNSPCLEAAVSLDIPFVVTTTFPQGQDTSAPYINNDFFGMRNPTTEFMSLKDRIVHTFISPLPFYFGLRSAVYSRKKMLKSLGIEPVLQPYEKYKDNVKLVNTAFGFEQGRPLGPLAEFVGPILPKSYPVLTPDLKDFLSNHKRVAYIAFGQHVSGKESDGTLVLTGLLESLESKLIDGIIWATRGEYDMFPSYITTQSNTTYDIQNFRQGNKDVSFLNWAPQMAILQHTSTRMFVTHGGAGSLYETSYAGVPVVVYPFFGDQDSAAVTSEKNGIGLFLNRQESQINANNIIGRVAKDANGQFQFNINRFKALTQIKSERGVARGADIVEEVLFVQKDGKVEYPSTAIASSSTFSISPDFRAPRNVMFNCLYGGSSHVHWVIEILDELSRRGHTTFFLTMDDQVKFAKNHQSIITESIGMTVNGEQRNEAARILSTGSLLAGVKALIEANAATFSSDYLKIKEHVIKNQIDLIICDSVNRACIEAATSLEILFVVTSSFPQGQDTSAPYINNDFFNVKNPTTEFMSLKDRIIYKLINPVRFYLMLRSSINDQNKILKSLGLKPGLHLHSKYKDNVKLVNTAFGFEQGRSLGPLVEFVGPILPKSYSSLTLDLEDFLSTHKRVAYIAFGQHVSGKESDGTLVLTGLLESLESKLIDGIIWATRGEYDMFPSYITTQSNTTYDVQSFRQGGKDILFLNWAPQMAILQHTSTRMFVTHGGAGSLYESSYAGVPVVVYPFFNDQNSAAITSEKNGIGLFLNREKSQSNANNIISRVAKDADGQFQFNINRFKALTQIKSERGVVRGADIVEEVLFVQKDGKVEYRMDVKRNMTFVKANNIDLYALVSIFIVCFGYGTMNIVRYFFTAQKKLKII</sequence>
<dbReference type="Proteomes" id="UP001476247">
    <property type="component" value="Unassembled WGS sequence"/>
</dbReference>
<keyword evidence="3" id="KW-0812">Transmembrane</keyword>
<dbReference type="Gene3D" id="3.40.50.2000">
    <property type="entry name" value="Glycogen Phosphorylase B"/>
    <property type="match status" value="5"/>
</dbReference>
<keyword evidence="4" id="KW-0732">Signal</keyword>
<dbReference type="SUPFAM" id="SSF53756">
    <property type="entry name" value="UDP-Glycosyltransferase/glycogen phosphorylase"/>
    <property type="match status" value="3"/>
</dbReference>
<evidence type="ECO:0000313" key="5">
    <source>
        <dbReference type="EMBL" id="GAA5806587.1"/>
    </source>
</evidence>
<keyword evidence="6" id="KW-1185">Reference proteome</keyword>
<feature type="chain" id="PRO_5045040227" description="UDP-glycosyltransferases domain-containing protein" evidence="4">
    <location>
        <begin position="23"/>
        <end position="1451"/>
    </location>
</feature>
<keyword evidence="3" id="KW-1133">Transmembrane helix</keyword>
<accession>A0ABP9YIA1</accession>
<evidence type="ECO:0000256" key="2">
    <source>
        <dbReference type="ARBA" id="ARBA00022679"/>
    </source>
</evidence>
<keyword evidence="3" id="KW-0472">Membrane</keyword>
<name>A0ABP9YIA1_9FUNG</name>
<proteinExistence type="predicted"/>
<dbReference type="CDD" id="cd03784">
    <property type="entry name" value="GT1_Gtf-like"/>
    <property type="match status" value="3"/>
</dbReference>
<dbReference type="InterPro" id="IPR002213">
    <property type="entry name" value="UDP_glucos_trans"/>
</dbReference>
<dbReference type="EMBL" id="BAABUJ010000074">
    <property type="protein sequence ID" value="GAA5806587.1"/>
    <property type="molecule type" value="Genomic_DNA"/>
</dbReference>
<dbReference type="InterPro" id="IPR050271">
    <property type="entry name" value="UDP-glycosyltransferase"/>
</dbReference>
<organism evidence="5 6">
    <name type="scientific">Helicostylum pulchrum</name>
    <dbReference type="NCBI Taxonomy" id="562976"/>
    <lineage>
        <taxon>Eukaryota</taxon>
        <taxon>Fungi</taxon>
        <taxon>Fungi incertae sedis</taxon>
        <taxon>Mucoromycota</taxon>
        <taxon>Mucoromycotina</taxon>
        <taxon>Mucoromycetes</taxon>
        <taxon>Mucorales</taxon>
        <taxon>Mucorineae</taxon>
        <taxon>Mucoraceae</taxon>
        <taxon>Helicostylum</taxon>
    </lineage>
</organism>
<feature type="signal peptide" evidence="4">
    <location>
        <begin position="1"/>
        <end position="22"/>
    </location>
</feature>
<reference evidence="5 6" key="1">
    <citation type="submission" date="2024-04" db="EMBL/GenBank/DDBJ databases">
        <title>genome sequences of Mucor flavus KT1a and Helicostylum pulchrum KT1b strains isolation_sourced from the surface of a dry-aged beef.</title>
        <authorList>
            <person name="Toyotome T."/>
            <person name="Hosono M."/>
            <person name="Torimaru M."/>
            <person name="Fukuda K."/>
            <person name="Mikami N."/>
        </authorList>
    </citation>
    <scope>NUCLEOTIDE SEQUENCE [LARGE SCALE GENOMIC DNA]</scope>
    <source>
        <strain evidence="5 6">KT1b</strain>
    </source>
</reference>
<gene>
    <name evidence="5" type="ORF">HPULCUR_012127</name>
</gene>
<evidence type="ECO:0000256" key="3">
    <source>
        <dbReference type="SAM" id="Phobius"/>
    </source>
</evidence>
<comment type="caution">
    <text evidence="5">The sequence shown here is derived from an EMBL/GenBank/DDBJ whole genome shotgun (WGS) entry which is preliminary data.</text>
</comment>
<evidence type="ECO:0000256" key="4">
    <source>
        <dbReference type="SAM" id="SignalP"/>
    </source>
</evidence>
<dbReference type="PANTHER" id="PTHR48043">
    <property type="entry name" value="EG:EG0003.4 PROTEIN-RELATED"/>
    <property type="match status" value="1"/>
</dbReference>
<evidence type="ECO:0008006" key="7">
    <source>
        <dbReference type="Google" id="ProtNLM"/>
    </source>
</evidence>
<dbReference type="Pfam" id="PF00201">
    <property type="entry name" value="UDPGT"/>
    <property type="match status" value="3"/>
</dbReference>
<keyword evidence="1" id="KW-0328">Glycosyltransferase</keyword>
<protein>
    <recommendedName>
        <fullName evidence="7">UDP-glycosyltransferases domain-containing protein</fullName>
    </recommendedName>
</protein>
<dbReference type="PANTHER" id="PTHR48043:SF145">
    <property type="entry name" value="FI06409P-RELATED"/>
    <property type="match status" value="1"/>
</dbReference>
<evidence type="ECO:0000313" key="6">
    <source>
        <dbReference type="Proteomes" id="UP001476247"/>
    </source>
</evidence>